<dbReference type="Pfam" id="PF00062">
    <property type="entry name" value="Lys"/>
    <property type="match status" value="1"/>
</dbReference>
<dbReference type="OrthoDB" id="17373at2759"/>
<dbReference type="InterPro" id="IPR001916">
    <property type="entry name" value="Glyco_hydro_22"/>
</dbReference>
<dbReference type="Proteomes" id="UP000515152">
    <property type="component" value="Chromosome 24"/>
</dbReference>
<evidence type="ECO:0000256" key="2">
    <source>
        <dbReference type="SAM" id="MobiDB-lite"/>
    </source>
</evidence>
<dbReference type="PROSITE" id="PS51348">
    <property type="entry name" value="GLYCOSYL_HYDROL_F22_2"/>
    <property type="match status" value="1"/>
</dbReference>
<dbReference type="PANTHER" id="PTHR11407:SF69">
    <property type="entry name" value="LYSOZYME C, MILK ISOZYME"/>
    <property type="match status" value="1"/>
</dbReference>
<proteinExistence type="predicted"/>
<dbReference type="GeneID" id="116219343"/>
<evidence type="ECO:0000259" key="3">
    <source>
        <dbReference type="PROSITE" id="PS00128"/>
    </source>
</evidence>
<name>A0A6P8EQQ8_CLUHA</name>
<organism evidence="4 5">
    <name type="scientific">Clupea harengus</name>
    <name type="common">Atlantic herring</name>
    <dbReference type="NCBI Taxonomy" id="7950"/>
    <lineage>
        <taxon>Eukaryota</taxon>
        <taxon>Metazoa</taxon>
        <taxon>Chordata</taxon>
        <taxon>Craniata</taxon>
        <taxon>Vertebrata</taxon>
        <taxon>Euteleostomi</taxon>
        <taxon>Actinopterygii</taxon>
        <taxon>Neopterygii</taxon>
        <taxon>Teleostei</taxon>
        <taxon>Clupei</taxon>
        <taxon>Clupeiformes</taxon>
        <taxon>Clupeoidei</taxon>
        <taxon>Clupeidae</taxon>
        <taxon>Clupea</taxon>
    </lineage>
</organism>
<evidence type="ECO:0000313" key="5">
    <source>
        <dbReference type="RefSeq" id="XP_031418468.1"/>
    </source>
</evidence>
<dbReference type="PROSITE" id="PS00128">
    <property type="entry name" value="GLYCOSYL_HYDROL_F22_1"/>
    <property type="match status" value="1"/>
</dbReference>
<dbReference type="SMART" id="SM00263">
    <property type="entry name" value="LYZ1"/>
    <property type="match status" value="1"/>
</dbReference>
<evidence type="ECO:0000256" key="1">
    <source>
        <dbReference type="ARBA" id="ARBA00023157"/>
    </source>
</evidence>
<accession>A0A6P8EQQ8</accession>
<gene>
    <name evidence="5" type="primary">LOC116219343</name>
</gene>
<dbReference type="InterPro" id="IPR023346">
    <property type="entry name" value="Lysozyme-like_dom_sf"/>
</dbReference>
<dbReference type="SUPFAM" id="SSF53955">
    <property type="entry name" value="Lysozyme-like"/>
    <property type="match status" value="1"/>
</dbReference>
<dbReference type="RefSeq" id="XP_031418468.1">
    <property type="nucleotide sequence ID" value="XM_031562608.1"/>
</dbReference>
<feature type="compositionally biased region" description="Low complexity" evidence="2">
    <location>
        <begin position="137"/>
        <end position="146"/>
    </location>
</feature>
<dbReference type="AlphaFoldDB" id="A0A6P8EQQ8"/>
<dbReference type="Gene3D" id="1.10.530.10">
    <property type="match status" value="1"/>
</dbReference>
<reference evidence="5" key="1">
    <citation type="submission" date="2025-08" db="UniProtKB">
        <authorList>
            <consortium name="RefSeq"/>
        </authorList>
    </citation>
    <scope>IDENTIFICATION</scope>
</reference>
<dbReference type="InterPro" id="IPR019799">
    <property type="entry name" value="Glyco_hydro_22_CS"/>
</dbReference>
<keyword evidence="4" id="KW-1185">Reference proteome</keyword>
<dbReference type="KEGG" id="char:116219343"/>
<keyword evidence="1" id="KW-1015">Disulfide bond</keyword>
<sequence length="245" mass="26936">MRVSGKEIQEKEVMQTIISSGMLATLAVLAMIAGISEGAVLSRCEVQRHMQEVFDRLPEEVLLQIDEKDLMAKIVCHVELTSGFNTSAVNQLTVPQDSSERPMGHGGRRGRRSPGAGGSRFELARFMGSRSSEEGSDSSSSSSSEEAAAERGDVWTLYGIFQMSDRVMCNSGSVPSLNLCQTNCSAFLDDDITNDIVCGETIHMKMMSSPEQHGEARALLKRMMTLLFQPECRNVTYQEYFAACQ</sequence>
<feature type="region of interest" description="Disordered" evidence="2">
    <location>
        <begin position="91"/>
        <end position="147"/>
    </location>
</feature>
<protein>
    <submittedName>
        <fullName evidence="5">Uncharacterized protein LOC116219343</fullName>
    </submittedName>
</protein>
<feature type="domain" description="Glycosyl hydrolases family 22 (GH22)" evidence="3">
    <location>
        <begin position="180"/>
        <end position="198"/>
    </location>
</feature>
<dbReference type="GO" id="GO:0003796">
    <property type="term" value="F:lysozyme activity"/>
    <property type="evidence" value="ECO:0007669"/>
    <property type="project" value="TreeGrafter"/>
</dbReference>
<evidence type="ECO:0000313" key="4">
    <source>
        <dbReference type="Proteomes" id="UP000515152"/>
    </source>
</evidence>
<dbReference type="PANTHER" id="PTHR11407">
    <property type="entry name" value="LYSOZYME C"/>
    <property type="match status" value="1"/>
</dbReference>